<keyword evidence="2" id="KW-1185">Reference proteome</keyword>
<dbReference type="Proteomes" id="UP000799770">
    <property type="component" value="Unassembled WGS sequence"/>
</dbReference>
<sequence>MLRLDGASQSHSTSSILPWSKSSFSHRNCFKISRWGSDSRAMVLPKTFINSFFAGIRMRTKMALSRIKPAQTPLIQRWTGQRYSNKTIATYLPTPSVSAISEEFESALGVTYTTSTAMMTKKTGRSGPVRNTRRNTSFLTGTTSMVTRLPCATTLPARPRRPLSHS</sequence>
<name>A0A6A5ZR54_9PLEO</name>
<dbReference type="AlphaFoldDB" id="A0A6A5ZR54"/>
<gene>
    <name evidence="1" type="ORF">BDV96DRAFT_563017</name>
</gene>
<organism evidence="1 2">
    <name type="scientific">Lophiotrema nucula</name>
    <dbReference type="NCBI Taxonomy" id="690887"/>
    <lineage>
        <taxon>Eukaryota</taxon>
        <taxon>Fungi</taxon>
        <taxon>Dikarya</taxon>
        <taxon>Ascomycota</taxon>
        <taxon>Pezizomycotina</taxon>
        <taxon>Dothideomycetes</taxon>
        <taxon>Pleosporomycetidae</taxon>
        <taxon>Pleosporales</taxon>
        <taxon>Lophiotremataceae</taxon>
        <taxon>Lophiotrema</taxon>
    </lineage>
</organism>
<proteinExistence type="predicted"/>
<reference evidence="1" key="1">
    <citation type="journal article" date="2020" name="Stud. Mycol.">
        <title>101 Dothideomycetes genomes: a test case for predicting lifestyles and emergence of pathogens.</title>
        <authorList>
            <person name="Haridas S."/>
            <person name="Albert R."/>
            <person name="Binder M."/>
            <person name="Bloem J."/>
            <person name="Labutti K."/>
            <person name="Salamov A."/>
            <person name="Andreopoulos B."/>
            <person name="Baker S."/>
            <person name="Barry K."/>
            <person name="Bills G."/>
            <person name="Bluhm B."/>
            <person name="Cannon C."/>
            <person name="Castanera R."/>
            <person name="Culley D."/>
            <person name="Daum C."/>
            <person name="Ezra D."/>
            <person name="Gonzalez J."/>
            <person name="Henrissat B."/>
            <person name="Kuo A."/>
            <person name="Liang C."/>
            <person name="Lipzen A."/>
            <person name="Lutzoni F."/>
            <person name="Magnuson J."/>
            <person name="Mondo S."/>
            <person name="Nolan M."/>
            <person name="Ohm R."/>
            <person name="Pangilinan J."/>
            <person name="Park H.-J."/>
            <person name="Ramirez L."/>
            <person name="Alfaro M."/>
            <person name="Sun H."/>
            <person name="Tritt A."/>
            <person name="Yoshinaga Y."/>
            <person name="Zwiers L.-H."/>
            <person name="Turgeon B."/>
            <person name="Goodwin S."/>
            <person name="Spatafora J."/>
            <person name="Crous P."/>
            <person name="Grigoriev I."/>
        </authorList>
    </citation>
    <scope>NUCLEOTIDE SEQUENCE</scope>
    <source>
        <strain evidence="1">CBS 627.86</strain>
    </source>
</reference>
<evidence type="ECO:0000313" key="2">
    <source>
        <dbReference type="Proteomes" id="UP000799770"/>
    </source>
</evidence>
<protein>
    <submittedName>
        <fullName evidence="1">Uncharacterized protein</fullName>
    </submittedName>
</protein>
<evidence type="ECO:0000313" key="1">
    <source>
        <dbReference type="EMBL" id="KAF2122160.1"/>
    </source>
</evidence>
<dbReference type="EMBL" id="ML977311">
    <property type="protein sequence ID" value="KAF2122160.1"/>
    <property type="molecule type" value="Genomic_DNA"/>
</dbReference>
<accession>A0A6A5ZR54</accession>